<dbReference type="HOGENOM" id="CLU_006265_0_0_1"/>
<feature type="compositionally biased region" description="Polar residues" evidence="2">
    <location>
        <begin position="1250"/>
        <end position="1260"/>
    </location>
</feature>
<feature type="coiled-coil region" evidence="1">
    <location>
        <begin position="93"/>
        <end position="173"/>
    </location>
</feature>
<reference evidence="5" key="1">
    <citation type="journal article" date="2014" name="BMC Genomics">
        <title>Genome characteristics reveal the impact of lichenization on lichen-forming fungus Endocarpon pusillum Hedwig (Verrucariales, Ascomycota).</title>
        <authorList>
            <person name="Wang Y.-Y."/>
            <person name="Liu B."/>
            <person name="Zhang X.-Y."/>
            <person name="Zhou Q.-M."/>
            <person name="Zhang T."/>
            <person name="Li H."/>
            <person name="Yu Y.-F."/>
            <person name="Zhang X.-L."/>
            <person name="Hao X.-Y."/>
            <person name="Wang M."/>
            <person name="Wang L."/>
            <person name="Wei J.-C."/>
        </authorList>
    </citation>
    <scope>NUCLEOTIDE SEQUENCE [LARGE SCALE GENOMIC DNA]</scope>
    <source>
        <strain evidence="5">Z07020 / HMAS-L-300199</strain>
    </source>
</reference>
<dbReference type="OrthoDB" id="2149224at2759"/>
<dbReference type="EMBL" id="KE721111">
    <property type="protein sequence ID" value="ERF72297.1"/>
    <property type="molecule type" value="Genomic_DNA"/>
</dbReference>
<feature type="region of interest" description="Disordered" evidence="2">
    <location>
        <begin position="1160"/>
        <end position="1224"/>
    </location>
</feature>
<dbReference type="InterPro" id="IPR001849">
    <property type="entry name" value="PH_domain"/>
</dbReference>
<keyword evidence="5" id="KW-1185">Reference proteome</keyword>
<feature type="compositionally biased region" description="Basic residues" evidence="2">
    <location>
        <begin position="26"/>
        <end position="37"/>
    </location>
</feature>
<feature type="compositionally biased region" description="Polar residues" evidence="2">
    <location>
        <begin position="830"/>
        <end position="846"/>
    </location>
</feature>
<protein>
    <recommendedName>
        <fullName evidence="3">PH domain-containing protein</fullName>
    </recommendedName>
</protein>
<dbReference type="InterPro" id="IPR053005">
    <property type="entry name" value="Nuclear_Pos-Cytoskel_Interact"/>
</dbReference>
<dbReference type="PROSITE" id="PS50003">
    <property type="entry name" value="PH_DOMAIN"/>
    <property type="match status" value="1"/>
</dbReference>
<dbReference type="GeneID" id="19237238"/>
<feature type="compositionally biased region" description="Polar residues" evidence="2">
    <location>
        <begin position="438"/>
        <end position="448"/>
    </location>
</feature>
<feature type="compositionally biased region" description="Basic and acidic residues" evidence="2">
    <location>
        <begin position="333"/>
        <end position="346"/>
    </location>
</feature>
<dbReference type="RefSeq" id="XP_007802142.1">
    <property type="nucleotide sequence ID" value="XM_007803951.1"/>
</dbReference>
<feature type="region of interest" description="Disordered" evidence="2">
    <location>
        <begin position="436"/>
        <end position="526"/>
    </location>
</feature>
<dbReference type="GO" id="GO:0005739">
    <property type="term" value="C:mitochondrion"/>
    <property type="evidence" value="ECO:0007669"/>
    <property type="project" value="TreeGrafter"/>
</dbReference>
<evidence type="ECO:0000259" key="3">
    <source>
        <dbReference type="PROSITE" id="PS50003"/>
    </source>
</evidence>
<dbReference type="GO" id="GO:0015631">
    <property type="term" value="F:tubulin binding"/>
    <property type="evidence" value="ECO:0007669"/>
    <property type="project" value="TreeGrafter"/>
</dbReference>
<keyword evidence="1" id="KW-0175">Coiled coil</keyword>
<dbReference type="GO" id="GO:0000226">
    <property type="term" value="P:microtubule cytoskeleton organization"/>
    <property type="evidence" value="ECO:0007669"/>
    <property type="project" value="TreeGrafter"/>
</dbReference>
<dbReference type="PANTHER" id="PTHR28190:SF2">
    <property type="entry name" value="MIGRATION PROTEIN, PUTATIVE (AFU_ORTHOLOGUE AFUA_2G07730)-RELATED"/>
    <property type="match status" value="1"/>
</dbReference>
<feature type="compositionally biased region" description="Low complexity" evidence="2">
    <location>
        <begin position="456"/>
        <end position="469"/>
    </location>
</feature>
<feature type="domain" description="PH" evidence="3">
    <location>
        <begin position="980"/>
        <end position="1092"/>
    </location>
</feature>
<organism evidence="4 5">
    <name type="scientific">Endocarpon pusillum (strain Z07020 / HMAS-L-300199)</name>
    <name type="common">Lichen-forming fungus</name>
    <dbReference type="NCBI Taxonomy" id="1263415"/>
    <lineage>
        <taxon>Eukaryota</taxon>
        <taxon>Fungi</taxon>
        <taxon>Dikarya</taxon>
        <taxon>Ascomycota</taxon>
        <taxon>Pezizomycotina</taxon>
        <taxon>Eurotiomycetes</taxon>
        <taxon>Chaetothyriomycetidae</taxon>
        <taxon>Verrucariales</taxon>
        <taxon>Verrucariaceae</taxon>
        <taxon>Endocarpon</taxon>
    </lineage>
</organism>
<sequence length="1400" mass="154198">MDHTPQAEGVLCALPTPTDTPYRTPPRSRSRQSRRHGSASPDTSSSPVHLLPNGDFPPRISHETLNSATDEKISPLDPRRFTPSLHASLVSEILSLRREVENKTKDIEHLEASLHRTRNENESLLETVASSSEETRSIKRQMQILEGGSLSAMSELSKERDEALNDSVDLRKRLELSQKKIRAQEESAERTQVLWERDRGNWEREKRGLETKVHVVEGRLKVVLNELGNTQVVNGQISHQDVNHYESPKKMHLRKGSTASMRSTGLGGRRRDSEASAGTQEGDLHGYRLSYMNFNNGHSICLADELAFDEVEEDQINHDARHEEQISADELPEERPVSSHSRSMDQKARKILGLAQEDQFPVFAENEQQRHSINISLKNNVVSKLQALYQVQYVDAATQYSPPSPKLWPATNSPTGTGNENKLIYSVNALSHKDPAAFSSSIDTGESPSTPPKPGSSMVSSSCQTSSQLPSPPRTPLSPYNPTTEDSPPRPVAEPQMISRATQTDRIDKAETYDESKMSANDSQKLPVPIIAIHPPASRPATPTSNVVLPPQTKNASCQVNIRPLLDYTSSSMQTEEIRIDTRTGQLPQRLLPFRKPPKLVDQTSSKSQPAAQATSPLPNSSRRRLQQPGSIKPATSRRRVIDFTTEADIPPSTPEVEEPVMSTQTENVARTSELSASYGESGNQMNGKFVEQDQKRFDEDDIFSRPTAKFTLKAGKLVSKNEPEADDQDVFDPIDVEAHESETSPVDNLGVDMANLPSRRSTRGNISAARPLERKTKTLRAASSKQPDIRKAALISSGAAAHQFHRDRSPSAPAIAPPFAIPTRHSSRKPPQSLSEGARSPTPTGRSPRKRDGKGRKPSLRKVKSTTNVPRPSAPGHQRSSSPPLPPCFDFVNDPGPVLPPLPSDNTTPPFGLDSATVARRRGQVRHDPHSTSDSARTILQQTSVVDAIAQTMVGEWMYKYIRRRKSFGVPEPKHQEWDLVKHGEELSASITNTGVRHKRWVWLAPYERAVMWSSKQPTSGSALMGKSGRKLDIQSVLDVRDDNLLPKASATGPQFNRSILILTPERALKFTATSQDRHYVWLTALSFLSHSPLGLGDLAALPSIPQQEYLAPQAPPLGGSLRRNPIRDSIRVAKGRGPHGGGVGHRSFTTDGVIAHHRPDREAAYEPPEPIYIPDSDAADPPTVPRYSSHSRHRSNTASRAPAPSFRNFSSNHSRTFAPPPPATYSMTHTTTADLYTPSHHNGPYSASLPNTKTTSSRRGSEASAAHNAAGGGYSDHVTPTMRMTAFIAEEDVQRPHDRRQGRKKNTGYWGAGSERTPAMTKPGIHLPDEVVSNRSRSSTRQGGHYPGTGMSTTTKADSQIDGVSIGSEDTLRGTRLVIQEDWESDDAHVARNHFRGF</sequence>
<dbReference type="PANTHER" id="PTHR28190">
    <property type="entry name" value="NUCLEAR MIGRATION PROTEIN NUM1"/>
    <property type="match status" value="1"/>
</dbReference>
<dbReference type="Pfam" id="PF12814">
    <property type="entry name" value="Mcp5_PH"/>
    <property type="match status" value="1"/>
</dbReference>
<feature type="region of interest" description="Disordered" evidence="2">
    <location>
        <begin position="321"/>
        <end position="346"/>
    </location>
</feature>
<feature type="region of interest" description="Disordered" evidence="2">
    <location>
        <begin position="1239"/>
        <end position="1279"/>
    </location>
</feature>
<dbReference type="InterPro" id="IPR024774">
    <property type="entry name" value="PH_dom-Mcp5-type"/>
</dbReference>
<evidence type="ECO:0000313" key="5">
    <source>
        <dbReference type="Proteomes" id="UP000019373"/>
    </source>
</evidence>
<feature type="region of interest" description="Disordered" evidence="2">
    <location>
        <begin position="1295"/>
        <end position="1364"/>
    </location>
</feature>
<feature type="region of interest" description="Disordered" evidence="2">
    <location>
        <begin position="579"/>
        <end position="663"/>
    </location>
</feature>
<feature type="compositionally biased region" description="Basic residues" evidence="2">
    <location>
        <begin position="1299"/>
        <end position="1308"/>
    </location>
</feature>
<name>U1G4Q1_ENDPU</name>
<feature type="compositionally biased region" description="Basic and acidic residues" evidence="2">
    <location>
        <begin position="503"/>
        <end position="517"/>
    </location>
</feature>
<dbReference type="OMA" id="EWMYKYV"/>
<gene>
    <name evidence="4" type="ORF">EPUS_02184</name>
</gene>
<feature type="region of interest" description="Disordered" evidence="2">
    <location>
        <begin position="741"/>
        <end position="910"/>
    </location>
</feature>
<dbReference type="GO" id="GO:0005543">
    <property type="term" value="F:phospholipid binding"/>
    <property type="evidence" value="ECO:0007669"/>
    <property type="project" value="InterPro"/>
</dbReference>
<evidence type="ECO:0000256" key="1">
    <source>
        <dbReference type="SAM" id="Coils"/>
    </source>
</evidence>
<feature type="compositionally biased region" description="Polar residues" evidence="2">
    <location>
        <begin position="1335"/>
        <end position="1344"/>
    </location>
</feature>
<evidence type="ECO:0000256" key="2">
    <source>
        <dbReference type="SAM" id="MobiDB-lite"/>
    </source>
</evidence>
<feature type="compositionally biased region" description="Polar residues" evidence="2">
    <location>
        <begin position="602"/>
        <end position="621"/>
    </location>
</feature>
<feature type="region of interest" description="Disordered" evidence="2">
    <location>
        <begin position="1"/>
        <end position="81"/>
    </location>
</feature>
<feature type="compositionally biased region" description="Basic residues" evidence="2">
    <location>
        <begin position="848"/>
        <end position="865"/>
    </location>
</feature>
<dbReference type="Proteomes" id="UP000019373">
    <property type="component" value="Unassembled WGS sequence"/>
</dbReference>
<feature type="compositionally biased region" description="Basic and acidic residues" evidence="2">
    <location>
        <begin position="69"/>
        <end position="80"/>
    </location>
</feature>
<accession>U1G4Q1</accession>
<proteinExistence type="predicted"/>
<dbReference type="eggNOG" id="ENOG502QSQ0">
    <property type="taxonomic scope" value="Eukaryota"/>
</dbReference>
<evidence type="ECO:0000313" key="4">
    <source>
        <dbReference type="EMBL" id="ERF72297.1"/>
    </source>
</evidence>
<dbReference type="GO" id="GO:0032065">
    <property type="term" value="P:maintenance of protein location in cell cortex"/>
    <property type="evidence" value="ECO:0007669"/>
    <property type="project" value="InterPro"/>
</dbReference>
<feature type="region of interest" description="Disordered" evidence="2">
    <location>
        <begin position="247"/>
        <end position="281"/>
    </location>
</feature>
<dbReference type="GO" id="GO:0005938">
    <property type="term" value="C:cell cortex"/>
    <property type="evidence" value="ECO:0007669"/>
    <property type="project" value="InterPro"/>
</dbReference>
<dbReference type="SUPFAM" id="SSF50729">
    <property type="entry name" value="PH domain-like"/>
    <property type="match status" value="1"/>
</dbReference>
<feature type="region of interest" description="Disordered" evidence="2">
    <location>
        <begin position="1133"/>
        <end position="1152"/>
    </location>
</feature>
<feature type="compositionally biased region" description="Low complexity" evidence="2">
    <location>
        <begin position="15"/>
        <end position="25"/>
    </location>
</feature>